<evidence type="ECO:0000313" key="2">
    <source>
        <dbReference type="EMBL" id="KAA1013058.1"/>
    </source>
</evidence>
<sequence length="147" mass="14542">MLRKYAAFAAGFAVLAFSGCASNAPVKLTPAQFVAAVCPSVQQAFTIAPTLTALIPADAQTKIADAKPIVDASCAVGATISTDTPAKFVATVFPAVSVIVGAAPDDVLNQNMKAQIQGAILLAELGVGTVTAVANANAASAPVAASQ</sequence>
<organism evidence="2 3">
    <name type="scientific">Paraburkholderia panacisoli</name>
    <dbReference type="NCBI Taxonomy" id="2603818"/>
    <lineage>
        <taxon>Bacteria</taxon>
        <taxon>Pseudomonadati</taxon>
        <taxon>Pseudomonadota</taxon>
        <taxon>Betaproteobacteria</taxon>
        <taxon>Burkholderiales</taxon>
        <taxon>Burkholderiaceae</taxon>
        <taxon>Paraburkholderia</taxon>
    </lineage>
</organism>
<dbReference type="EMBL" id="VTUZ01000005">
    <property type="protein sequence ID" value="KAA1013058.1"/>
    <property type="molecule type" value="Genomic_DNA"/>
</dbReference>
<evidence type="ECO:0000313" key="3">
    <source>
        <dbReference type="Proteomes" id="UP000325273"/>
    </source>
</evidence>
<gene>
    <name evidence="2" type="ORF">FVF58_09720</name>
</gene>
<dbReference type="PROSITE" id="PS51257">
    <property type="entry name" value="PROKAR_LIPOPROTEIN"/>
    <property type="match status" value="1"/>
</dbReference>
<accession>A0A5B0HDD9</accession>
<feature type="chain" id="PRO_5023002208" description="Lipoprotein" evidence="1">
    <location>
        <begin position="24"/>
        <end position="147"/>
    </location>
</feature>
<name>A0A5B0HDD9_9BURK</name>
<comment type="caution">
    <text evidence="2">The sequence shown here is derived from an EMBL/GenBank/DDBJ whole genome shotgun (WGS) entry which is preliminary data.</text>
</comment>
<proteinExistence type="predicted"/>
<feature type="signal peptide" evidence="1">
    <location>
        <begin position="1"/>
        <end position="23"/>
    </location>
</feature>
<dbReference type="AlphaFoldDB" id="A0A5B0HDD9"/>
<protein>
    <recommendedName>
        <fullName evidence="4">Lipoprotein</fullName>
    </recommendedName>
</protein>
<dbReference type="Proteomes" id="UP000325273">
    <property type="component" value="Unassembled WGS sequence"/>
</dbReference>
<keyword evidence="3" id="KW-1185">Reference proteome</keyword>
<keyword evidence="1" id="KW-0732">Signal</keyword>
<reference evidence="2 3" key="1">
    <citation type="submission" date="2019-08" db="EMBL/GenBank/DDBJ databases">
        <title>Paraburkholderia sp. DCY113.</title>
        <authorList>
            <person name="Kang J."/>
        </authorList>
    </citation>
    <scope>NUCLEOTIDE SEQUENCE [LARGE SCALE GENOMIC DNA]</scope>
    <source>
        <strain evidence="2 3">DCY113</strain>
    </source>
</reference>
<dbReference type="RefSeq" id="WP_149669688.1">
    <property type="nucleotide sequence ID" value="NZ_VTUZ01000005.1"/>
</dbReference>
<evidence type="ECO:0008006" key="4">
    <source>
        <dbReference type="Google" id="ProtNLM"/>
    </source>
</evidence>
<evidence type="ECO:0000256" key="1">
    <source>
        <dbReference type="SAM" id="SignalP"/>
    </source>
</evidence>